<comment type="caution">
    <text evidence="4">The sequence shown here is derived from an EMBL/GenBank/DDBJ whole genome shotgun (WGS) entry which is preliminary data.</text>
</comment>
<dbReference type="GO" id="GO:0008199">
    <property type="term" value="F:ferric iron binding"/>
    <property type="evidence" value="ECO:0007669"/>
    <property type="project" value="InterPro"/>
</dbReference>
<feature type="domain" description="Ferritin/DPS" evidence="3">
    <location>
        <begin position="26"/>
        <end position="166"/>
    </location>
</feature>
<dbReference type="InterPro" id="IPR008331">
    <property type="entry name" value="Ferritin_DPS_dom"/>
</dbReference>
<dbReference type="AlphaFoldDB" id="A0A2H3KH64"/>
<dbReference type="InterPro" id="IPR012347">
    <property type="entry name" value="Ferritin-like"/>
</dbReference>
<organism evidence="4 5">
    <name type="scientific">Candidatus Chloroploca asiatica</name>
    <dbReference type="NCBI Taxonomy" id="1506545"/>
    <lineage>
        <taxon>Bacteria</taxon>
        <taxon>Bacillati</taxon>
        <taxon>Chloroflexota</taxon>
        <taxon>Chloroflexia</taxon>
        <taxon>Chloroflexales</taxon>
        <taxon>Chloroflexineae</taxon>
        <taxon>Oscillochloridaceae</taxon>
        <taxon>Candidatus Chloroploca</taxon>
    </lineage>
</organism>
<comment type="similarity">
    <text evidence="1 2">Belongs to the Dps family.</text>
</comment>
<dbReference type="PANTHER" id="PTHR42932">
    <property type="entry name" value="GENERAL STRESS PROTEIN 20U"/>
    <property type="match status" value="1"/>
</dbReference>
<evidence type="ECO:0000313" key="4">
    <source>
        <dbReference type="EMBL" id="PDV97089.1"/>
    </source>
</evidence>
<dbReference type="EMBL" id="LYXE01000166">
    <property type="protein sequence ID" value="PDV97089.1"/>
    <property type="molecule type" value="Genomic_DNA"/>
</dbReference>
<dbReference type="Proteomes" id="UP000220922">
    <property type="component" value="Unassembled WGS sequence"/>
</dbReference>
<dbReference type="Pfam" id="PF00210">
    <property type="entry name" value="Ferritin"/>
    <property type="match status" value="1"/>
</dbReference>
<dbReference type="PRINTS" id="PR01346">
    <property type="entry name" value="HELNAPAPROT"/>
</dbReference>
<evidence type="ECO:0000256" key="2">
    <source>
        <dbReference type="RuleBase" id="RU003875"/>
    </source>
</evidence>
<evidence type="ECO:0000259" key="3">
    <source>
        <dbReference type="Pfam" id="PF00210"/>
    </source>
</evidence>
<dbReference type="OrthoDB" id="9797023at2"/>
<dbReference type="SUPFAM" id="SSF47240">
    <property type="entry name" value="Ferritin-like"/>
    <property type="match status" value="1"/>
</dbReference>
<reference evidence="4 5" key="1">
    <citation type="submission" date="2016-05" db="EMBL/GenBank/DDBJ databases">
        <authorList>
            <person name="Lavstsen T."/>
            <person name="Jespersen J.S."/>
        </authorList>
    </citation>
    <scope>NUCLEOTIDE SEQUENCE [LARGE SCALE GENOMIC DNA]</scope>
    <source>
        <strain evidence="4 5">B7-9</strain>
    </source>
</reference>
<proteinExistence type="inferred from homology"/>
<dbReference type="InterPro" id="IPR002177">
    <property type="entry name" value="DPS_DNA-bd"/>
</dbReference>
<evidence type="ECO:0000313" key="5">
    <source>
        <dbReference type="Proteomes" id="UP000220922"/>
    </source>
</evidence>
<sequence>MTTKAMVTSTIDIGLTASNTQGLISILSRVLADEHVLYMRLRNYHWNVVGMAFGPLHELFQEQYEDLANEIDDIAERIRMIGGISPGTMTEFLQLATLTERPGDLPDDQTMVAHLVADHEAIIRNLRRDVRASDEQYDDVGTSDFLTGLMEKHEKMAWLLRAHIEQRG</sequence>
<dbReference type="PIRSF" id="PIRSF005900">
    <property type="entry name" value="Dps"/>
    <property type="match status" value="1"/>
</dbReference>
<keyword evidence="5" id="KW-1185">Reference proteome</keyword>
<accession>A0A2H3KH64</accession>
<name>A0A2H3KH64_9CHLR</name>
<protein>
    <submittedName>
        <fullName evidence="4">DNA starvation/stationary phase protection protein</fullName>
    </submittedName>
</protein>
<gene>
    <name evidence="4" type="ORF">A9Q02_19410</name>
</gene>
<dbReference type="InterPro" id="IPR009078">
    <property type="entry name" value="Ferritin-like_SF"/>
</dbReference>
<dbReference type="RefSeq" id="WP_097654807.1">
    <property type="nucleotide sequence ID" value="NZ_LYXE01000166.1"/>
</dbReference>
<dbReference type="CDD" id="cd01043">
    <property type="entry name" value="DPS"/>
    <property type="match status" value="1"/>
</dbReference>
<evidence type="ECO:0000256" key="1">
    <source>
        <dbReference type="ARBA" id="ARBA00009497"/>
    </source>
</evidence>
<dbReference type="PANTHER" id="PTHR42932:SF3">
    <property type="entry name" value="DNA PROTECTION DURING STARVATION PROTEIN"/>
    <property type="match status" value="1"/>
</dbReference>
<dbReference type="Gene3D" id="1.20.1260.10">
    <property type="match status" value="1"/>
</dbReference>